<feature type="domain" description="Peptidase A1" evidence="2">
    <location>
        <begin position="1"/>
        <end position="289"/>
    </location>
</feature>
<dbReference type="InterPro" id="IPR033121">
    <property type="entry name" value="PEPTIDASE_A1"/>
</dbReference>
<dbReference type="Proteomes" id="UP000070700">
    <property type="component" value="Unassembled WGS sequence"/>
</dbReference>
<dbReference type="EMBL" id="KQ947430">
    <property type="protein sequence ID" value="KUJ10112.1"/>
    <property type="molecule type" value="Genomic_DNA"/>
</dbReference>
<dbReference type="Gene3D" id="2.40.70.10">
    <property type="entry name" value="Acid Proteases"/>
    <property type="match status" value="1"/>
</dbReference>
<dbReference type="KEGG" id="psco:LY89DRAFT_540757"/>
<feature type="non-terminal residue" evidence="3">
    <location>
        <position position="363"/>
    </location>
</feature>
<protein>
    <recommendedName>
        <fullName evidence="2">Peptidase A1 domain-containing protein</fullName>
    </recommendedName>
</protein>
<organism evidence="3 4">
    <name type="scientific">Mollisia scopiformis</name>
    <name type="common">Conifer needle endophyte fungus</name>
    <name type="synonym">Phialocephala scopiformis</name>
    <dbReference type="NCBI Taxonomy" id="149040"/>
    <lineage>
        <taxon>Eukaryota</taxon>
        <taxon>Fungi</taxon>
        <taxon>Dikarya</taxon>
        <taxon>Ascomycota</taxon>
        <taxon>Pezizomycotina</taxon>
        <taxon>Leotiomycetes</taxon>
        <taxon>Helotiales</taxon>
        <taxon>Mollisiaceae</taxon>
        <taxon>Mollisia</taxon>
    </lineage>
</organism>
<evidence type="ECO:0000313" key="3">
    <source>
        <dbReference type="EMBL" id="KUJ10112.1"/>
    </source>
</evidence>
<feature type="transmembrane region" description="Helical" evidence="1">
    <location>
        <begin position="332"/>
        <end position="354"/>
    </location>
</feature>
<keyword evidence="4" id="KW-1185">Reference proteome</keyword>
<keyword evidence="1" id="KW-0812">Transmembrane</keyword>
<dbReference type="Pfam" id="PF00026">
    <property type="entry name" value="Asp"/>
    <property type="match status" value="1"/>
</dbReference>
<evidence type="ECO:0000313" key="4">
    <source>
        <dbReference type="Proteomes" id="UP000070700"/>
    </source>
</evidence>
<keyword evidence="1" id="KW-1133">Transmembrane helix</keyword>
<dbReference type="GeneID" id="28817892"/>
<evidence type="ECO:0000259" key="2">
    <source>
        <dbReference type="PROSITE" id="PS51767"/>
    </source>
</evidence>
<feature type="non-terminal residue" evidence="3">
    <location>
        <position position="1"/>
    </location>
</feature>
<dbReference type="AlphaFoldDB" id="A0A132BCF6"/>
<sequence>LYGIYGDGIGFEANFGYVQNAEYGLETVGVGFVAGGQNGPTLKSQTVAGIASASPIYMGIFGLGTQPINYSTIGNSSAPSYTAGAKYRELLSTTLHFGADKRVGLKDGQYGQLIFGGYDTSRFTPNTAAFTLAGDINRDIVVAIQSITFSGTTQASLLPAPIYAFIESTDPNIWLPIAACEAFEKAFGLSRDNTTGLYLINSTHYTALQNSDTQVTFSLADSLSGGQTVNIVFPFSAFALSATYPFTPNATYYFPLKVAANDTQYTLGRTFLQEAYLTVDYEQGNFSVSQCLWSDAATTELTAIISSSYHTNSSSSPSSSDITSSNSVSTGVIVGIVVGIVVIIAVAILAFFLFKRKRRPLST</sequence>
<dbReference type="InterPro" id="IPR021109">
    <property type="entry name" value="Peptidase_aspartic_dom_sf"/>
</dbReference>
<dbReference type="InParanoid" id="A0A132BCF6"/>
<evidence type="ECO:0000256" key="1">
    <source>
        <dbReference type="SAM" id="Phobius"/>
    </source>
</evidence>
<keyword evidence="1" id="KW-0472">Membrane</keyword>
<dbReference type="OrthoDB" id="4074350at2759"/>
<dbReference type="SUPFAM" id="SSF50630">
    <property type="entry name" value="Acid proteases"/>
    <property type="match status" value="1"/>
</dbReference>
<reference evidence="3 4" key="1">
    <citation type="submission" date="2015-10" db="EMBL/GenBank/DDBJ databases">
        <title>Full genome of DAOMC 229536 Phialocephala scopiformis, a fungal endophyte of spruce producing the potent anti-insectan compound rugulosin.</title>
        <authorList>
            <consortium name="DOE Joint Genome Institute"/>
            <person name="Walker A.K."/>
            <person name="Frasz S.L."/>
            <person name="Seifert K.A."/>
            <person name="Miller J.D."/>
            <person name="Mondo S.J."/>
            <person name="Labutti K."/>
            <person name="Lipzen A."/>
            <person name="Dockter R."/>
            <person name="Kennedy M."/>
            <person name="Grigoriev I.V."/>
            <person name="Spatafora J.W."/>
        </authorList>
    </citation>
    <scope>NUCLEOTIDE SEQUENCE [LARGE SCALE GENOMIC DNA]</scope>
    <source>
        <strain evidence="3 4">CBS 120377</strain>
    </source>
</reference>
<name>A0A132BCF6_MOLSC</name>
<accession>A0A132BCF6</accession>
<dbReference type="RefSeq" id="XP_018064467.1">
    <property type="nucleotide sequence ID" value="XM_018208166.1"/>
</dbReference>
<gene>
    <name evidence="3" type="ORF">LY89DRAFT_540757</name>
</gene>
<proteinExistence type="predicted"/>
<dbReference type="STRING" id="149040.A0A132BCF6"/>
<dbReference type="PROSITE" id="PS51767">
    <property type="entry name" value="PEPTIDASE_A1"/>
    <property type="match status" value="1"/>
</dbReference>